<evidence type="ECO:0000256" key="1">
    <source>
        <dbReference type="SAM" id="Phobius"/>
    </source>
</evidence>
<organism evidence="2 3">
    <name type="scientific">Arcticibacter svalbardensis MN12-7</name>
    <dbReference type="NCBI Taxonomy" id="1150600"/>
    <lineage>
        <taxon>Bacteria</taxon>
        <taxon>Pseudomonadati</taxon>
        <taxon>Bacteroidota</taxon>
        <taxon>Sphingobacteriia</taxon>
        <taxon>Sphingobacteriales</taxon>
        <taxon>Sphingobacteriaceae</taxon>
        <taxon>Arcticibacter</taxon>
    </lineage>
</organism>
<dbReference type="AlphaFoldDB" id="R9GMN1"/>
<dbReference type="Proteomes" id="UP000014174">
    <property type="component" value="Unassembled WGS sequence"/>
</dbReference>
<feature type="transmembrane region" description="Helical" evidence="1">
    <location>
        <begin position="60"/>
        <end position="79"/>
    </location>
</feature>
<dbReference type="Pfam" id="PF06127">
    <property type="entry name" value="Mpo1-like"/>
    <property type="match status" value="1"/>
</dbReference>
<feature type="transmembrane region" description="Helical" evidence="1">
    <location>
        <begin position="29"/>
        <end position="48"/>
    </location>
</feature>
<accession>R9GMN1</accession>
<name>R9GMN1_9SPHI</name>
<feature type="transmembrane region" description="Helical" evidence="1">
    <location>
        <begin position="85"/>
        <end position="103"/>
    </location>
</feature>
<dbReference type="eggNOG" id="COG4539">
    <property type="taxonomic scope" value="Bacteria"/>
</dbReference>
<dbReference type="RefSeq" id="WP_016197065.1">
    <property type="nucleotide sequence ID" value="NZ_AQPN01000137.1"/>
</dbReference>
<reference evidence="2 3" key="1">
    <citation type="journal article" date="2013" name="Genome Announc.">
        <title>Draft Genome Sequence of Arcticibacter svalbardensis Strain MN12-7T, a Member of the Family Sphingobacteriaceae Isolated from an Arctic Soil Sample.</title>
        <authorList>
            <person name="Shivaji S."/>
            <person name="Ara S."/>
            <person name="Prasad S."/>
            <person name="Manasa B.P."/>
            <person name="Begum Z."/>
            <person name="Singh A."/>
            <person name="Kumar Pinnaka A."/>
        </authorList>
    </citation>
    <scope>NUCLEOTIDE SEQUENCE [LARGE SCALE GENOMIC DNA]</scope>
    <source>
        <strain evidence="2 3">MN12-7</strain>
    </source>
</reference>
<dbReference type="OrthoDB" id="5515308at2"/>
<keyword evidence="3" id="KW-1185">Reference proteome</keyword>
<evidence type="ECO:0000313" key="3">
    <source>
        <dbReference type="Proteomes" id="UP000014174"/>
    </source>
</evidence>
<dbReference type="PATRIC" id="fig|1150600.3.peg.3807"/>
<evidence type="ECO:0008006" key="4">
    <source>
        <dbReference type="Google" id="ProtNLM"/>
    </source>
</evidence>
<keyword evidence="1" id="KW-0472">Membrane</keyword>
<dbReference type="STRING" id="1150600.ADIARSV_3840"/>
<gene>
    <name evidence="2" type="ORF">ADIARSV_3840</name>
</gene>
<evidence type="ECO:0000313" key="2">
    <source>
        <dbReference type="EMBL" id="EOR92988.1"/>
    </source>
</evidence>
<keyword evidence="1" id="KW-1133">Transmembrane helix</keyword>
<dbReference type="InterPro" id="IPR009305">
    <property type="entry name" value="Mpo1-like"/>
</dbReference>
<protein>
    <recommendedName>
        <fullName evidence="4">DUF962 domain-containing protein</fullName>
    </recommendedName>
</protein>
<proteinExistence type="predicted"/>
<comment type="caution">
    <text evidence="2">The sequence shown here is derived from an EMBL/GenBank/DDBJ whole genome shotgun (WGS) entry which is preliminary data.</text>
</comment>
<feature type="transmembrane region" description="Helical" evidence="1">
    <location>
        <begin position="115"/>
        <end position="133"/>
    </location>
</feature>
<dbReference type="EMBL" id="AQPN01000137">
    <property type="protein sequence ID" value="EOR92988.1"/>
    <property type="molecule type" value="Genomic_DNA"/>
</dbReference>
<sequence length="169" mass="18692">MSQKTSSPNLIGKILSQFSASHSTAVNKLIHYITIPLVSFSVLALAWATPFPFLSFLGRYNGFINWASILIGFAVYYYYRVSPLLSYGILLMIFAFSGLIVSLEKFHSQGGGPEMHIIPLLILLPALLAQVAGHRTEKAIPSASSSMRSLKDGPLWLMNVFFRRIGIIN</sequence>
<keyword evidence="1" id="KW-0812">Transmembrane</keyword>